<keyword evidence="2" id="KW-0479">Metal-binding</keyword>
<sequence length="574" mass="65107">MSLSSTQPNLNAEAIVEEIESRSDAIEIRPNRSKKRSVVWNYFGDVGDLKVVCKHCGSTPSKLKGSGTSHLRRRILNTCEGITNDERARILTTQGDDWFDPSTFKFDPMLTRGLLTFLFADAEIPFAAIDSRFWEPAMRSMRPEYRAVGRQTVREDCVDVFKAGCDLTIAEFEKLDSRVSFTCDIWTSSVNLGYLCLTAHWIDKDFNLHKKIIAFKKIPYPHTGSTIANLVAKIWSDWKLDGKIFAMTLDNSSANDNAMKFLEIKLSNRLPFDASHMHMRCSAHILNLIVQEGMKIIPSALKSIRELMRHIASSGSRLQVLNTILSEMKMPPKKGLTLDCSTRWNSTYAMLKEALALKEALIRYLDASSMNGPNAEEWQEAEDMAGFLEPFLDATKTFSNKAYGDGSEAKLEHIRGLMNEFYEKYEKSNRADQVSSVGSPQVGKKVCEKQKLDEEFAKFKFENVNFNSTMSELEKYMQEKLVDTEEENFDILQFWKKNSGLYPTLAKMTRDFLAVQASSVASESAFSAAGRLTDQLRSSMSSETLESLVCVKDWFGPNDEVFDLNKYLPLIRRS</sequence>
<name>A0AAV8GTE7_9POAL</name>
<keyword evidence="5" id="KW-0805">Transcription regulation</keyword>
<evidence type="ECO:0000259" key="10">
    <source>
        <dbReference type="PROSITE" id="PS50808"/>
    </source>
</evidence>
<comment type="caution">
    <text evidence="11">The sequence shown here is derived from an EMBL/GenBank/DDBJ whole genome shotgun (WGS) entry which is preliminary data.</text>
</comment>
<evidence type="ECO:0000256" key="4">
    <source>
        <dbReference type="ARBA" id="ARBA00022833"/>
    </source>
</evidence>
<keyword evidence="4" id="KW-0862">Zinc</keyword>
<dbReference type="GO" id="GO:0008270">
    <property type="term" value="F:zinc ion binding"/>
    <property type="evidence" value="ECO:0007669"/>
    <property type="project" value="UniProtKB-KW"/>
</dbReference>
<dbReference type="GO" id="GO:0005634">
    <property type="term" value="C:nucleus"/>
    <property type="evidence" value="ECO:0007669"/>
    <property type="project" value="UniProtKB-SubCell"/>
</dbReference>
<dbReference type="Proteomes" id="UP001140206">
    <property type="component" value="Chromosome 1"/>
</dbReference>
<dbReference type="GO" id="GO:0046983">
    <property type="term" value="F:protein dimerization activity"/>
    <property type="evidence" value="ECO:0007669"/>
    <property type="project" value="InterPro"/>
</dbReference>
<dbReference type="Pfam" id="PF05699">
    <property type="entry name" value="Dimer_Tnp_hAT"/>
    <property type="match status" value="1"/>
</dbReference>
<evidence type="ECO:0000313" key="12">
    <source>
        <dbReference type="Proteomes" id="UP001140206"/>
    </source>
</evidence>
<dbReference type="InterPro" id="IPR052035">
    <property type="entry name" value="ZnF_BED_domain_contain"/>
</dbReference>
<keyword evidence="3 9" id="KW-0863">Zinc-finger</keyword>
<dbReference type="InterPro" id="IPR003656">
    <property type="entry name" value="Znf_BED"/>
</dbReference>
<evidence type="ECO:0000256" key="3">
    <source>
        <dbReference type="ARBA" id="ARBA00022771"/>
    </source>
</evidence>
<evidence type="ECO:0000256" key="9">
    <source>
        <dbReference type="PROSITE-ProRule" id="PRU00027"/>
    </source>
</evidence>
<keyword evidence="8" id="KW-0539">Nucleus</keyword>
<dbReference type="SUPFAM" id="SSF53098">
    <property type="entry name" value="Ribonuclease H-like"/>
    <property type="match status" value="1"/>
</dbReference>
<dbReference type="SMART" id="SM00614">
    <property type="entry name" value="ZnF_BED"/>
    <property type="match status" value="1"/>
</dbReference>
<evidence type="ECO:0000256" key="5">
    <source>
        <dbReference type="ARBA" id="ARBA00023015"/>
    </source>
</evidence>
<dbReference type="GO" id="GO:0003677">
    <property type="term" value="F:DNA binding"/>
    <property type="evidence" value="ECO:0007669"/>
    <property type="project" value="UniProtKB-KW"/>
</dbReference>
<dbReference type="InterPro" id="IPR008906">
    <property type="entry name" value="HATC_C_dom"/>
</dbReference>
<feature type="domain" description="BED-type" evidence="10">
    <location>
        <begin position="34"/>
        <end position="86"/>
    </location>
</feature>
<dbReference type="Pfam" id="PF02892">
    <property type="entry name" value="zf-BED"/>
    <property type="match status" value="1"/>
</dbReference>
<accession>A0AAV8GTE7</accession>
<organism evidence="11 12">
    <name type="scientific">Rhynchospora pubera</name>
    <dbReference type="NCBI Taxonomy" id="906938"/>
    <lineage>
        <taxon>Eukaryota</taxon>
        <taxon>Viridiplantae</taxon>
        <taxon>Streptophyta</taxon>
        <taxon>Embryophyta</taxon>
        <taxon>Tracheophyta</taxon>
        <taxon>Spermatophyta</taxon>
        <taxon>Magnoliopsida</taxon>
        <taxon>Liliopsida</taxon>
        <taxon>Poales</taxon>
        <taxon>Cyperaceae</taxon>
        <taxon>Cyperoideae</taxon>
        <taxon>Rhynchosporeae</taxon>
        <taxon>Rhynchospora</taxon>
    </lineage>
</organism>
<dbReference type="EMBL" id="JAMFTS010000001">
    <property type="protein sequence ID" value="KAJ4807625.1"/>
    <property type="molecule type" value="Genomic_DNA"/>
</dbReference>
<dbReference type="PROSITE" id="PS50808">
    <property type="entry name" value="ZF_BED"/>
    <property type="match status" value="1"/>
</dbReference>
<protein>
    <submittedName>
        <fullName evidence="11">Zinc finger BED domain-containing protein DAYSLEEPER</fullName>
    </submittedName>
</protein>
<evidence type="ECO:0000256" key="6">
    <source>
        <dbReference type="ARBA" id="ARBA00023125"/>
    </source>
</evidence>
<dbReference type="PANTHER" id="PTHR46481:SF5">
    <property type="entry name" value="OS08G0393150 PROTEIN"/>
    <property type="match status" value="1"/>
</dbReference>
<comment type="subcellular location">
    <subcellularLocation>
        <location evidence="1">Nucleus</location>
    </subcellularLocation>
</comment>
<evidence type="ECO:0000313" key="11">
    <source>
        <dbReference type="EMBL" id="KAJ4807625.1"/>
    </source>
</evidence>
<proteinExistence type="predicted"/>
<gene>
    <name evidence="11" type="ORF">LUZ62_020191</name>
</gene>
<dbReference type="PANTHER" id="PTHR46481">
    <property type="entry name" value="ZINC FINGER BED DOMAIN-CONTAINING PROTEIN 4"/>
    <property type="match status" value="1"/>
</dbReference>
<reference evidence="11" key="1">
    <citation type="submission" date="2022-08" db="EMBL/GenBank/DDBJ databases">
        <authorList>
            <person name="Marques A."/>
        </authorList>
    </citation>
    <scope>NUCLEOTIDE SEQUENCE</scope>
    <source>
        <strain evidence="11">RhyPub2mFocal</strain>
        <tissue evidence="11">Leaves</tissue>
    </source>
</reference>
<dbReference type="InterPro" id="IPR012337">
    <property type="entry name" value="RNaseH-like_sf"/>
</dbReference>
<evidence type="ECO:0000256" key="2">
    <source>
        <dbReference type="ARBA" id="ARBA00022723"/>
    </source>
</evidence>
<keyword evidence="12" id="KW-1185">Reference proteome</keyword>
<evidence type="ECO:0000256" key="1">
    <source>
        <dbReference type="ARBA" id="ARBA00004123"/>
    </source>
</evidence>
<dbReference type="AlphaFoldDB" id="A0AAV8GTE7"/>
<evidence type="ECO:0000256" key="7">
    <source>
        <dbReference type="ARBA" id="ARBA00023163"/>
    </source>
</evidence>
<evidence type="ECO:0000256" key="8">
    <source>
        <dbReference type="ARBA" id="ARBA00023242"/>
    </source>
</evidence>
<keyword evidence="6" id="KW-0238">DNA-binding</keyword>
<keyword evidence="7" id="KW-0804">Transcription</keyword>